<name>A0ABD2P030_9CUCU</name>
<reference evidence="2 3" key="1">
    <citation type="journal article" date="2021" name="BMC Biol.">
        <title>Horizontally acquired antibacterial genes associated with adaptive radiation of ladybird beetles.</title>
        <authorList>
            <person name="Li H.S."/>
            <person name="Tang X.F."/>
            <person name="Huang Y.H."/>
            <person name="Xu Z.Y."/>
            <person name="Chen M.L."/>
            <person name="Du X.Y."/>
            <person name="Qiu B.Y."/>
            <person name="Chen P.T."/>
            <person name="Zhang W."/>
            <person name="Slipinski A."/>
            <person name="Escalona H.E."/>
            <person name="Waterhouse R.M."/>
            <person name="Zwick A."/>
            <person name="Pang H."/>
        </authorList>
    </citation>
    <scope>NUCLEOTIDE SEQUENCE [LARGE SCALE GENOMIC DNA]</scope>
    <source>
        <strain evidence="2">SYSU2018</strain>
    </source>
</reference>
<evidence type="ECO:0000256" key="1">
    <source>
        <dbReference type="SAM" id="MobiDB-lite"/>
    </source>
</evidence>
<dbReference type="AlphaFoldDB" id="A0ABD2P030"/>
<feature type="compositionally biased region" description="Polar residues" evidence="1">
    <location>
        <begin position="20"/>
        <end position="34"/>
    </location>
</feature>
<feature type="compositionally biased region" description="Basic and acidic residues" evidence="1">
    <location>
        <begin position="1"/>
        <end position="13"/>
    </location>
</feature>
<evidence type="ECO:0000313" key="2">
    <source>
        <dbReference type="EMBL" id="KAL3284326.1"/>
    </source>
</evidence>
<comment type="caution">
    <text evidence="2">The sequence shown here is derived from an EMBL/GenBank/DDBJ whole genome shotgun (WGS) entry which is preliminary data.</text>
</comment>
<keyword evidence="3" id="KW-1185">Reference proteome</keyword>
<protein>
    <submittedName>
        <fullName evidence="2">Uncharacterized protein</fullName>
    </submittedName>
</protein>
<accession>A0ABD2P030</accession>
<proteinExistence type="predicted"/>
<feature type="region of interest" description="Disordered" evidence="1">
    <location>
        <begin position="1"/>
        <end position="61"/>
    </location>
</feature>
<sequence>MLLHYDEHSRDENNDGELFVNNSMNDQCSSPGSERSTDLLGENSGIDEHYEQESEDFSDSTLDTIQKQQKTVTYQKKIYDGEREDQKHGTKI</sequence>
<gene>
    <name evidence="2" type="ORF">HHI36_018490</name>
</gene>
<dbReference type="EMBL" id="JABFTP020000165">
    <property type="protein sequence ID" value="KAL3284326.1"/>
    <property type="molecule type" value="Genomic_DNA"/>
</dbReference>
<evidence type="ECO:0000313" key="3">
    <source>
        <dbReference type="Proteomes" id="UP001516400"/>
    </source>
</evidence>
<dbReference type="Proteomes" id="UP001516400">
    <property type="component" value="Unassembled WGS sequence"/>
</dbReference>
<organism evidence="2 3">
    <name type="scientific">Cryptolaemus montrouzieri</name>
    <dbReference type="NCBI Taxonomy" id="559131"/>
    <lineage>
        <taxon>Eukaryota</taxon>
        <taxon>Metazoa</taxon>
        <taxon>Ecdysozoa</taxon>
        <taxon>Arthropoda</taxon>
        <taxon>Hexapoda</taxon>
        <taxon>Insecta</taxon>
        <taxon>Pterygota</taxon>
        <taxon>Neoptera</taxon>
        <taxon>Endopterygota</taxon>
        <taxon>Coleoptera</taxon>
        <taxon>Polyphaga</taxon>
        <taxon>Cucujiformia</taxon>
        <taxon>Coccinelloidea</taxon>
        <taxon>Coccinellidae</taxon>
        <taxon>Scymninae</taxon>
        <taxon>Scymnini</taxon>
        <taxon>Cryptolaemus</taxon>
    </lineage>
</organism>